<dbReference type="Proteomes" id="UP001597119">
    <property type="component" value="Unassembled WGS sequence"/>
</dbReference>
<dbReference type="InterPro" id="IPR023375">
    <property type="entry name" value="ADC_dom_sf"/>
</dbReference>
<keyword evidence="2" id="KW-1185">Reference proteome</keyword>
<dbReference type="AlphaFoldDB" id="A0ABD6CCB0"/>
<name>A0ABD6CCB0_9EURY</name>
<reference evidence="1 2" key="1">
    <citation type="journal article" date="2019" name="Int. J. Syst. Evol. Microbiol.">
        <title>The Global Catalogue of Microorganisms (GCM) 10K type strain sequencing project: providing services to taxonomists for standard genome sequencing and annotation.</title>
        <authorList>
            <consortium name="The Broad Institute Genomics Platform"/>
            <consortium name="The Broad Institute Genome Sequencing Center for Infectious Disease"/>
            <person name="Wu L."/>
            <person name="Ma J."/>
        </authorList>
    </citation>
    <scope>NUCLEOTIDE SEQUENCE [LARGE SCALE GENOMIC DNA]</scope>
    <source>
        <strain evidence="1 2">CGMCC 1.12125</strain>
    </source>
</reference>
<proteinExistence type="predicted"/>
<dbReference type="Pfam" id="PF06314">
    <property type="entry name" value="ADC"/>
    <property type="match status" value="1"/>
</dbReference>
<gene>
    <name evidence="1" type="ORF">ACFR9U_07595</name>
</gene>
<organism evidence="1 2">
    <name type="scientific">Halorientalis brevis</name>
    <dbReference type="NCBI Taxonomy" id="1126241"/>
    <lineage>
        <taxon>Archaea</taxon>
        <taxon>Methanobacteriati</taxon>
        <taxon>Methanobacteriota</taxon>
        <taxon>Stenosarchaea group</taxon>
        <taxon>Halobacteria</taxon>
        <taxon>Halobacteriales</taxon>
        <taxon>Haloarculaceae</taxon>
        <taxon>Halorientalis</taxon>
    </lineage>
</organism>
<evidence type="ECO:0000313" key="2">
    <source>
        <dbReference type="Proteomes" id="UP001597119"/>
    </source>
</evidence>
<dbReference type="InterPro" id="IPR010451">
    <property type="entry name" value="Acetoacetate_decarboxylase"/>
</dbReference>
<dbReference type="Gene3D" id="2.40.400.10">
    <property type="entry name" value="Acetoacetate decarboxylase-like"/>
    <property type="match status" value="1"/>
</dbReference>
<accession>A0ABD6CCB0</accession>
<sequence length="264" mass="28807">MVLQGKEGFAPPFDASLYGVSESPRTRGVEYEIEYKDCEAVAAFFTIDGSVDHLLPEGIEPFSEPAKGGVLVARYPFSNLGAYHEEISIVQVADDAGNMAYYIPYIYVTNDAAMAAGRELIGAPKKIADVDLQSRADTIQGTLSRPEDTRLLSVSHKPEKRAQGGIVDAILPTPTPLLSVRHVPPIEGGDGLTQLVKWYAEMEFHEDDDGREMWVGPTDVTYDAESVIDPVHSLSVDEVLTGFSANFDMKLGVTGVERDLTVER</sequence>
<protein>
    <submittedName>
        <fullName evidence="1">Acetoacetate decarboxylase family protein</fullName>
    </submittedName>
</protein>
<dbReference type="SUPFAM" id="SSF160104">
    <property type="entry name" value="Acetoacetate decarboxylase-like"/>
    <property type="match status" value="1"/>
</dbReference>
<comment type="caution">
    <text evidence="1">The sequence shown here is derived from an EMBL/GenBank/DDBJ whole genome shotgun (WGS) entry which is preliminary data.</text>
</comment>
<dbReference type="RefSeq" id="WP_247375901.1">
    <property type="nucleotide sequence ID" value="NZ_JALLGV010000001.1"/>
</dbReference>
<evidence type="ECO:0000313" key="1">
    <source>
        <dbReference type="EMBL" id="MFD1586842.1"/>
    </source>
</evidence>
<dbReference type="EMBL" id="JBHUDJ010000003">
    <property type="protein sequence ID" value="MFD1586842.1"/>
    <property type="molecule type" value="Genomic_DNA"/>
</dbReference>